<organism evidence="2 3">
    <name type="scientific">Variovorax boronicumulans</name>
    <dbReference type="NCBI Taxonomy" id="436515"/>
    <lineage>
        <taxon>Bacteria</taxon>
        <taxon>Pseudomonadati</taxon>
        <taxon>Pseudomonadota</taxon>
        <taxon>Betaproteobacteria</taxon>
        <taxon>Burkholderiales</taxon>
        <taxon>Comamonadaceae</taxon>
        <taxon>Variovorax</taxon>
    </lineage>
</organism>
<gene>
    <name evidence="2" type="ORF">CKY39_25280</name>
</gene>
<dbReference type="AlphaFoldDB" id="A0A250DP86"/>
<sequence length="909" mass="103588">MMKFGVNYFRSVHDGVRDRVDDLEWDEFATFMKNEGHRVAPTKDDVSLFSATKFKTLDAVLTEDRHGYREDPDGTQIVRRQQRNALQVELLILDYDGTLTLDEARERFKDYEYLGYTSYGHMKTPGIHKFRLIFPLSQPIPAHRTFNEYEMPVEHGAYYDLSEALFEFAPGCDPVVTKTVQAYYLPSAPPTRIADAVIWRNHGVVLDWTTWRKNDVHRSSSAASPVPRKANGQPNRVLDPDQEFTHRRGTIKASDVTRRIQHVRCPFHGDATGSEFLVRYDSGVVCFHCKRCGPFKLSPAVRLPKAVIKDACPTDEVKTPGVEMEEVWLDHTDRDQIEQLLAEAKKDILSDKGVEYFGATRFKSHAIYLPEGAGKSQLALSFLSDSAAPYRHHIVFACKSWKQVIEKEASFRPKLKEMGRTSRIAWSFDGSIERRFNIKVRRGNAKPFSPGDLLEEETIAEIIQRHPDLSERFIRMTWAILGGDLLRFEAMTARDRIYAEPMSPTDDEDLIFDDLGDEPPAIIFTTFAQLRLLASKRDRIPQNWIIWFDDPDLDELIDIKPRRADAKGDDKKVKTIEGTRYDVRPAKTSLGLPFISHRCIYTTTERVTLRLLEHHLKEHGDSCTVHGERRRVTGGQITILGTDKVQKRFDAIVPLLVRRLEMEHATKVTLIADGIPAEFNHSTNKGRNDLKDRHLLVEVSLPHPAQIKVVCDALGLPFAQHRHQIGAELMLDKMHQAIGRNSGFRTSGFECAVLVDKNRHADLVKNCGYAIDGENSVIVDKTDKMSRRDSRLAESASPLVKQIGSFLNNPFDYLSDLRKVKPDITFVLDRIADDTKRFDYIARLLAALTSLTRVRFDLDSSSSSTSRLDRQVLQLGGWVLTQIPDAKRGGVLTNYREILKISEIPEVER</sequence>
<evidence type="ECO:0000313" key="2">
    <source>
        <dbReference type="EMBL" id="ATA56176.1"/>
    </source>
</evidence>
<dbReference type="KEGG" id="vbo:CKY39_25280"/>
<evidence type="ECO:0000313" key="3">
    <source>
        <dbReference type="Proteomes" id="UP000217154"/>
    </source>
</evidence>
<evidence type="ECO:0000256" key="1">
    <source>
        <dbReference type="SAM" id="MobiDB-lite"/>
    </source>
</evidence>
<dbReference type="EMBL" id="CP023284">
    <property type="protein sequence ID" value="ATA56176.1"/>
    <property type="molecule type" value="Genomic_DNA"/>
</dbReference>
<feature type="region of interest" description="Disordered" evidence="1">
    <location>
        <begin position="218"/>
        <end position="240"/>
    </location>
</feature>
<name>A0A250DP86_9BURK</name>
<accession>A0A250DP86</accession>
<proteinExistence type="predicted"/>
<reference evidence="2 3" key="1">
    <citation type="submission" date="2017-09" db="EMBL/GenBank/DDBJ databases">
        <title>The diverse metabolic capabilities of V. boronicumulans make it an excellent choice for continued studies on novel biodegradation.</title>
        <authorList>
            <person name="Sun S."/>
        </authorList>
    </citation>
    <scope>NUCLEOTIDE SEQUENCE [LARGE SCALE GENOMIC DNA]</scope>
    <source>
        <strain evidence="2 3">J1</strain>
    </source>
</reference>
<dbReference type="Proteomes" id="UP000217154">
    <property type="component" value="Chromosome"/>
</dbReference>
<protein>
    <submittedName>
        <fullName evidence="2">Uncharacterized protein</fullName>
    </submittedName>
</protein>